<dbReference type="Pfam" id="PF07973">
    <property type="entry name" value="tRNA_SAD"/>
    <property type="match status" value="1"/>
</dbReference>
<evidence type="ECO:0000256" key="8">
    <source>
        <dbReference type="ARBA" id="ARBA00023146"/>
    </source>
</evidence>
<evidence type="ECO:0000256" key="6">
    <source>
        <dbReference type="ARBA" id="ARBA00022884"/>
    </source>
</evidence>
<evidence type="ECO:0000256" key="1">
    <source>
        <dbReference type="ARBA" id="ARBA00008226"/>
    </source>
</evidence>
<dbReference type="SUPFAM" id="SSF55681">
    <property type="entry name" value="Class II aaRS and biotin synthetases"/>
    <property type="match status" value="1"/>
</dbReference>
<keyword evidence="11" id="KW-0862">Zinc</keyword>
<keyword evidence="4 11" id="KW-0547">Nucleotide-binding</keyword>
<dbReference type="InterPro" id="IPR018163">
    <property type="entry name" value="Thr/Ala-tRNA-synth_IIc_edit"/>
</dbReference>
<feature type="binding site" evidence="11">
    <location>
        <position position="577"/>
    </location>
    <ligand>
        <name>Zn(2+)</name>
        <dbReference type="ChEBI" id="CHEBI:29105"/>
    </ligand>
</feature>
<keyword evidence="15" id="KW-1185">Reference proteome</keyword>
<dbReference type="SUPFAM" id="SSF55186">
    <property type="entry name" value="ThrRS/AlaRS common domain"/>
    <property type="match status" value="1"/>
</dbReference>
<dbReference type="EMBL" id="JAUHQA010000001">
    <property type="protein sequence ID" value="MDN4481666.1"/>
    <property type="molecule type" value="Genomic_DNA"/>
</dbReference>
<sequence length="893" mass="95891">MRTADIRQRWIDFFESKGHHIAPSASLVSPDPSLLFTVAGMVPFIPYIIGSQTSAHPRVASVQKCIRTKDIEEVGKTTRHGTFFQMLGNFSFGDYFKQGAIEMAWELLTGSEDEGRYGFDPETLWVTIWEQDDEAEAALLEVGLPAERIVKLPREEIFWDTGQPGPAGPCAEWHVDRGPEFGPDYDPASGAAGWTDEIGDRYLEIWNLVFDQFLRGPGSGKDYPLIRELDQKAIDTGAGLERIAFLKQGVSNMYEIDEVFPVIEKAQELSGRQYKANGEDDVRMRVIADHVRSAMMLMHDGVVPGNEGRGYVLRRLLRRTVRAMRLLGVEDPSLTILMDTSYRAMSASYPELSGSIDRITGIAGSEEESFRRTLTQGTTMLDTAVAKAKTAGTSALSGKDAFQLHDTYGFPIDLTLEMAAEQGVSVDEAGFRSLMAEQRDRARADAKAKKGGHADVSVYQAVGAQTPTTFRGYDELALVSTVVSVIKDGVSVPVATTGDTVEVILAQTPFYPESGGQDADTGEIRGANATLTVIDVQKPVADVIVHTVTVDEGEIAVGDQVSAEVDPVNRRLASKAHSATHLIHAALHEVLGNEATQAGSYNKPGYMRLDFAWRQGISHSAREEIEGIANRAIREELPVGTQVMSLDEARSLGAMALFGEKYGDRVRVVEIGGPFSRELCAGTHVDNSAQIGLLSVTSEGSVGSGARRIEALVGADAFQNLAAERSIVSELSTTLKARPEELTDRIGALLTRLSDAEKQLSQYRQQAMQQVAAQLVGTADDVAGIRLVAHESTTAADGDDLRTLVTDVRARLGESEPTVVAASAAINGRPQIVIATNQAARDAGVRAGDLVKAASAALGGGGGGKPDLAQGGGQDASKIPDALVAVRDAVASR</sequence>
<reference evidence="14" key="1">
    <citation type="submission" date="2023-06" db="EMBL/GenBank/DDBJ databases">
        <title>Egi l300058.</title>
        <authorList>
            <person name="Gao L."/>
            <person name="Fang B.-Z."/>
            <person name="Li W.-J."/>
        </authorList>
    </citation>
    <scope>NUCLEOTIDE SEQUENCE</scope>
    <source>
        <strain evidence="14">EGI L300058</strain>
    </source>
</reference>
<dbReference type="GO" id="GO:0004813">
    <property type="term" value="F:alanine-tRNA ligase activity"/>
    <property type="evidence" value="ECO:0007669"/>
    <property type="project" value="UniProtKB-EC"/>
</dbReference>
<dbReference type="InterPro" id="IPR002318">
    <property type="entry name" value="Ala-tRNA-lgiase_IIc"/>
</dbReference>
<evidence type="ECO:0000256" key="7">
    <source>
        <dbReference type="ARBA" id="ARBA00022917"/>
    </source>
</evidence>
<dbReference type="HAMAP" id="MF_00036_B">
    <property type="entry name" value="Ala_tRNA_synth_B"/>
    <property type="match status" value="1"/>
</dbReference>
<dbReference type="Gene3D" id="3.30.930.10">
    <property type="entry name" value="Bira Bifunctional Protein, Domain 2"/>
    <property type="match status" value="1"/>
</dbReference>
<comment type="similarity">
    <text evidence="1 11">Belongs to the class-II aminoacyl-tRNA synthetase family.</text>
</comment>
<dbReference type="PRINTS" id="PR00980">
    <property type="entry name" value="TRNASYNTHALA"/>
</dbReference>
<keyword evidence="8 11" id="KW-0030">Aminoacyl-tRNA synthetase</keyword>
<dbReference type="InterPro" id="IPR023033">
    <property type="entry name" value="Ala_tRNA_ligase_euk/bac"/>
</dbReference>
<dbReference type="PANTHER" id="PTHR11777">
    <property type="entry name" value="ALANYL-TRNA SYNTHETASE"/>
    <property type="match status" value="1"/>
</dbReference>
<evidence type="ECO:0000256" key="11">
    <source>
        <dbReference type="HAMAP-Rule" id="MF_00036"/>
    </source>
</evidence>
<keyword evidence="11" id="KW-0479">Metal-binding</keyword>
<evidence type="ECO:0000256" key="2">
    <source>
        <dbReference type="ARBA" id="ARBA00022555"/>
    </source>
</evidence>
<dbReference type="Pfam" id="PF02272">
    <property type="entry name" value="DHHA1"/>
    <property type="match status" value="1"/>
</dbReference>
<feature type="domain" description="Alanyl-transfer RNA synthetases family profile" evidence="13">
    <location>
        <begin position="1"/>
        <end position="723"/>
    </location>
</feature>
<comment type="domain">
    <text evidence="11">Consists of three domains; the N-terminal catalytic domain, the editing domain and the C-terminal C-Ala domain. The editing domain removes incorrectly charged amino acids, while the C-Ala domain, along with tRNA(Ala), serves as a bridge to cooperatively bring together the editing and aminoacylation centers thus stimulating deacylation of misacylated tRNAs.</text>
</comment>
<feature type="binding site" evidence="11">
    <location>
        <position position="684"/>
    </location>
    <ligand>
        <name>Zn(2+)</name>
        <dbReference type="ChEBI" id="CHEBI:29105"/>
    </ligand>
</feature>
<accession>A0ABT8GL52</accession>
<dbReference type="SUPFAM" id="SSF50447">
    <property type="entry name" value="Translation proteins"/>
    <property type="match status" value="1"/>
</dbReference>
<dbReference type="Gene3D" id="3.10.310.40">
    <property type="match status" value="1"/>
</dbReference>
<protein>
    <recommendedName>
        <fullName evidence="11">Alanine--tRNA ligase</fullName>
        <ecNumber evidence="11">6.1.1.7</ecNumber>
    </recommendedName>
    <alternativeName>
        <fullName evidence="11">Alanyl-tRNA synthetase</fullName>
        <shortName evidence="11">AlaRS</shortName>
    </alternativeName>
</protein>
<dbReference type="PROSITE" id="PS50860">
    <property type="entry name" value="AA_TRNA_LIGASE_II_ALA"/>
    <property type="match status" value="1"/>
</dbReference>
<dbReference type="Gene3D" id="2.40.30.130">
    <property type="match status" value="1"/>
</dbReference>
<comment type="subcellular location">
    <subcellularLocation>
        <location evidence="11">Cytoplasm</location>
    </subcellularLocation>
</comment>
<keyword evidence="5 11" id="KW-0067">ATP-binding</keyword>
<evidence type="ECO:0000256" key="4">
    <source>
        <dbReference type="ARBA" id="ARBA00022741"/>
    </source>
</evidence>
<keyword evidence="3 11" id="KW-0436">Ligase</keyword>
<evidence type="ECO:0000256" key="10">
    <source>
        <dbReference type="ARBA" id="ARBA00048300"/>
    </source>
</evidence>
<evidence type="ECO:0000313" key="14">
    <source>
        <dbReference type="EMBL" id="MDN4481666.1"/>
    </source>
</evidence>
<comment type="catalytic activity">
    <reaction evidence="10 11">
        <text>tRNA(Ala) + L-alanine + ATP = L-alanyl-tRNA(Ala) + AMP + diphosphate</text>
        <dbReference type="Rhea" id="RHEA:12540"/>
        <dbReference type="Rhea" id="RHEA-COMP:9657"/>
        <dbReference type="Rhea" id="RHEA-COMP:9923"/>
        <dbReference type="ChEBI" id="CHEBI:30616"/>
        <dbReference type="ChEBI" id="CHEBI:33019"/>
        <dbReference type="ChEBI" id="CHEBI:57972"/>
        <dbReference type="ChEBI" id="CHEBI:78442"/>
        <dbReference type="ChEBI" id="CHEBI:78497"/>
        <dbReference type="ChEBI" id="CHEBI:456215"/>
        <dbReference type="EC" id="6.1.1.7"/>
    </reaction>
</comment>
<dbReference type="Gene3D" id="3.30.980.10">
    <property type="entry name" value="Threonyl-trna Synthetase, Chain A, domain 2"/>
    <property type="match status" value="1"/>
</dbReference>
<dbReference type="Gene3D" id="6.10.250.550">
    <property type="match status" value="1"/>
</dbReference>
<evidence type="ECO:0000259" key="13">
    <source>
        <dbReference type="PROSITE" id="PS50860"/>
    </source>
</evidence>
<dbReference type="EC" id="6.1.1.7" evidence="11"/>
<comment type="cofactor">
    <cofactor evidence="11">
        <name>Zn(2+)</name>
        <dbReference type="ChEBI" id="CHEBI:29105"/>
    </cofactor>
    <text evidence="11">Binds 1 zinc ion per subunit.</text>
</comment>
<comment type="function">
    <text evidence="9 11">Catalyzes the attachment of alanine to tRNA(Ala) in a two-step reaction: alanine is first activated by ATP to form Ala-AMP and then transferred to the acceptor end of tRNA(Ala). Also edits incorrectly charged Ser-tRNA(Ala) and Gly-tRNA(Ala) via its editing domain.</text>
</comment>
<dbReference type="InterPro" id="IPR045864">
    <property type="entry name" value="aa-tRNA-synth_II/BPL/LPL"/>
</dbReference>
<evidence type="ECO:0000256" key="12">
    <source>
        <dbReference type="SAM" id="Coils"/>
    </source>
</evidence>
<dbReference type="NCBIfam" id="TIGR00344">
    <property type="entry name" value="alaS"/>
    <property type="match status" value="1"/>
</dbReference>
<keyword evidence="7 11" id="KW-0648">Protein biosynthesis</keyword>
<keyword evidence="11" id="KW-0963">Cytoplasm</keyword>
<dbReference type="InterPro" id="IPR012947">
    <property type="entry name" value="tRNA_SAD"/>
</dbReference>
<feature type="binding site" evidence="11">
    <location>
        <position position="680"/>
    </location>
    <ligand>
        <name>Zn(2+)</name>
        <dbReference type="ChEBI" id="CHEBI:29105"/>
    </ligand>
</feature>
<evidence type="ECO:0000256" key="5">
    <source>
        <dbReference type="ARBA" id="ARBA00022840"/>
    </source>
</evidence>
<dbReference type="InterPro" id="IPR018165">
    <property type="entry name" value="Ala-tRNA-synth_IIc_core"/>
</dbReference>
<dbReference type="Pfam" id="PF01411">
    <property type="entry name" value="tRNA-synt_2c"/>
    <property type="match status" value="1"/>
</dbReference>
<organism evidence="14 15">
    <name type="scientific">Demequina muriae</name>
    <dbReference type="NCBI Taxonomy" id="3051664"/>
    <lineage>
        <taxon>Bacteria</taxon>
        <taxon>Bacillati</taxon>
        <taxon>Actinomycetota</taxon>
        <taxon>Actinomycetes</taxon>
        <taxon>Micrococcales</taxon>
        <taxon>Demequinaceae</taxon>
        <taxon>Demequina</taxon>
    </lineage>
</organism>
<evidence type="ECO:0000256" key="3">
    <source>
        <dbReference type="ARBA" id="ARBA00022598"/>
    </source>
</evidence>
<dbReference type="SMART" id="SM00863">
    <property type="entry name" value="tRNA_SAD"/>
    <property type="match status" value="1"/>
</dbReference>
<evidence type="ECO:0000256" key="9">
    <source>
        <dbReference type="ARBA" id="ARBA00024779"/>
    </source>
</evidence>
<dbReference type="PANTHER" id="PTHR11777:SF9">
    <property type="entry name" value="ALANINE--TRNA LIGASE, CYTOPLASMIC"/>
    <property type="match status" value="1"/>
</dbReference>
<dbReference type="SUPFAM" id="SSF101353">
    <property type="entry name" value="Putative anticodon-binding domain of alanyl-tRNA synthetase (AlaRS)"/>
    <property type="match status" value="1"/>
</dbReference>
<feature type="binding site" evidence="11">
    <location>
        <position position="581"/>
    </location>
    <ligand>
        <name>Zn(2+)</name>
        <dbReference type="ChEBI" id="CHEBI:29105"/>
    </ligand>
</feature>
<comment type="caution">
    <text evidence="14">The sequence shown here is derived from an EMBL/GenBank/DDBJ whole genome shotgun (WGS) entry which is preliminary data.</text>
</comment>
<dbReference type="RefSeq" id="WP_301143394.1">
    <property type="nucleotide sequence ID" value="NZ_JAUHQA010000001.1"/>
</dbReference>
<dbReference type="CDD" id="cd00673">
    <property type="entry name" value="AlaRS_core"/>
    <property type="match status" value="1"/>
</dbReference>
<keyword evidence="2 11" id="KW-0820">tRNA-binding</keyword>
<name>A0ABT8GL52_9MICO</name>
<feature type="coiled-coil region" evidence="12">
    <location>
        <begin position="746"/>
        <end position="773"/>
    </location>
</feature>
<dbReference type="InterPro" id="IPR018164">
    <property type="entry name" value="Ala-tRNA-synth_IIc_N"/>
</dbReference>
<dbReference type="InterPro" id="IPR009000">
    <property type="entry name" value="Transl_B-barrel_sf"/>
</dbReference>
<dbReference type="InterPro" id="IPR050058">
    <property type="entry name" value="Ala-tRNA_ligase"/>
</dbReference>
<keyword evidence="6 11" id="KW-0694">RNA-binding</keyword>
<proteinExistence type="inferred from homology"/>
<dbReference type="Gene3D" id="3.30.54.20">
    <property type="match status" value="1"/>
</dbReference>
<dbReference type="InterPro" id="IPR003156">
    <property type="entry name" value="DHHA1_dom"/>
</dbReference>
<dbReference type="InterPro" id="IPR018162">
    <property type="entry name" value="Ala-tRNA-ligase_IIc_anticod-bd"/>
</dbReference>
<dbReference type="Proteomes" id="UP001172708">
    <property type="component" value="Unassembled WGS sequence"/>
</dbReference>
<evidence type="ECO:0000313" key="15">
    <source>
        <dbReference type="Proteomes" id="UP001172708"/>
    </source>
</evidence>
<gene>
    <name evidence="11 14" type="primary">alaS</name>
    <name evidence="14" type="ORF">QQX02_12115</name>
</gene>
<keyword evidence="12" id="KW-0175">Coiled coil</keyword>